<comment type="catalytic activity">
    <reaction evidence="1">
        <text>ATP + protein L-histidine = ADP + protein N-phospho-L-histidine.</text>
        <dbReference type="EC" id="2.7.13.3"/>
    </reaction>
</comment>
<dbReference type="AlphaFoldDB" id="G7UPD7"/>
<dbReference type="KEGG" id="psd:DSC_04520"/>
<keyword evidence="5" id="KW-1185">Reference proteome</keyword>
<accession>G7UPD7</accession>
<evidence type="ECO:0000256" key="2">
    <source>
        <dbReference type="ARBA" id="ARBA00012438"/>
    </source>
</evidence>
<dbReference type="InterPro" id="IPR029016">
    <property type="entry name" value="GAF-like_dom_sf"/>
</dbReference>
<dbReference type="OrthoDB" id="9803824at2"/>
<evidence type="ECO:0000256" key="1">
    <source>
        <dbReference type="ARBA" id="ARBA00000085"/>
    </source>
</evidence>
<name>G7UPD7_PSEUP</name>
<dbReference type="InterPro" id="IPR003594">
    <property type="entry name" value="HATPase_dom"/>
</dbReference>
<dbReference type="SMART" id="SM00387">
    <property type="entry name" value="HATPase_c"/>
    <property type="match status" value="1"/>
</dbReference>
<dbReference type="Gene3D" id="3.30.450.40">
    <property type="match status" value="1"/>
</dbReference>
<dbReference type="Proteomes" id="UP000005870">
    <property type="component" value="Chromosome"/>
</dbReference>
<dbReference type="STRING" id="1045855.DSC_04520"/>
<dbReference type="PANTHER" id="PTHR43102:SF2">
    <property type="entry name" value="GAF DOMAIN-CONTAINING PROTEIN"/>
    <property type="match status" value="1"/>
</dbReference>
<evidence type="ECO:0000313" key="4">
    <source>
        <dbReference type="EMBL" id="AER55557.1"/>
    </source>
</evidence>
<dbReference type="EMBL" id="CP003093">
    <property type="protein sequence ID" value="AER55557.1"/>
    <property type="molecule type" value="Genomic_DNA"/>
</dbReference>
<feature type="domain" description="Histidine kinase" evidence="3">
    <location>
        <begin position="184"/>
        <end position="393"/>
    </location>
</feature>
<proteinExistence type="predicted"/>
<dbReference type="SUPFAM" id="SSF55874">
    <property type="entry name" value="ATPase domain of HSP90 chaperone/DNA topoisomerase II/histidine kinase"/>
    <property type="match status" value="1"/>
</dbReference>
<dbReference type="Gene3D" id="1.10.287.130">
    <property type="match status" value="1"/>
</dbReference>
<dbReference type="Pfam" id="PF02518">
    <property type="entry name" value="HATPase_c"/>
    <property type="match status" value="1"/>
</dbReference>
<protein>
    <recommendedName>
        <fullName evidence="2">histidine kinase</fullName>
        <ecNumber evidence="2">2.7.13.3</ecNumber>
    </recommendedName>
</protein>
<evidence type="ECO:0000313" key="5">
    <source>
        <dbReference type="Proteomes" id="UP000005870"/>
    </source>
</evidence>
<dbReference type="PANTHER" id="PTHR43102">
    <property type="entry name" value="SLR1143 PROTEIN"/>
    <property type="match status" value="1"/>
</dbReference>
<dbReference type="InterPro" id="IPR005467">
    <property type="entry name" value="His_kinase_dom"/>
</dbReference>
<dbReference type="PRINTS" id="PR00344">
    <property type="entry name" value="BCTRLSENSOR"/>
</dbReference>
<gene>
    <name evidence="4" type="ordered locus">DSC_04520</name>
</gene>
<dbReference type="RefSeq" id="WP_014159734.1">
    <property type="nucleotide sequence ID" value="NC_016147.2"/>
</dbReference>
<evidence type="ECO:0000259" key="3">
    <source>
        <dbReference type="PROSITE" id="PS50109"/>
    </source>
</evidence>
<dbReference type="InterPro" id="IPR036890">
    <property type="entry name" value="HATPase_C_sf"/>
</dbReference>
<reference evidence="4 5" key="1">
    <citation type="journal article" date="2012" name="J. Bacteriol.">
        <title>Complete Genome Sequence of the BTEX-Degrading Bacterium Pseudoxanthomonas spadix BD-a59.</title>
        <authorList>
            <person name="Lee S.H."/>
            <person name="Jin H.M."/>
            <person name="Lee H.J."/>
            <person name="Kim J.M."/>
            <person name="Jeon C.O."/>
        </authorList>
    </citation>
    <scope>NUCLEOTIDE SEQUENCE [LARGE SCALE GENOMIC DNA]</scope>
    <source>
        <strain evidence="4 5">BD-a59</strain>
    </source>
</reference>
<dbReference type="GO" id="GO:0000155">
    <property type="term" value="F:phosphorelay sensor kinase activity"/>
    <property type="evidence" value="ECO:0007669"/>
    <property type="project" value="InterPro"/>
</dbReference>
<dbReference type="EC" id="2.7.13.3" evidence="2"/>
<dbReference type="SUPFAM" id="SSF55781">
    <property type="entry name" value="GAF domain-like"/>
    <property type="match status" value="1"/>
</dbReference>
<organism evidence="4 5">
    <name type="scientific">Pseudoxanthomonas spadix (strain BD-a59)</name>
    <dbReference type="NCBI Taxonomy" id="1045855"/>
    <lineage>
        <taxon>Bacteria</taxon>
        <taxon>Pseudomonadati</taxon>
        <taxon>Pseudomonadota</taxon>
        <taxon>Gammaproteobacteria</taxon>
        <taxon>Lysobacterales</taxon>
        <taxon>Lysobacteraceae</taxon>
        <taxon>Pseudoxanthomonas</taxon>
    </lineage>
</organism>
<dbReference type="eggNOG" id="COG2205">
    <property type="taxonomic scope" value="Bacteria"/>
</dbReference>
<sequence>MSQSAAPALPAALEDRRILALHDYDVLDTPPESVFDDITRIAATVCETPMALISLVETQRQWFKAAHGVAVRETAIEESICAHAILQEELLVVRDTHNDSRFAQGPLVTGPPHIRFYAGALLKTPEGLPIGAVCVLDTVSRDLNQAQGQSLLALARQVMAQLELRRMLARSERVSQYRASLLASAGHDFRTPMTTAMLAFDLARHAGPEKLDRVVRMGQEALQNVDNGLTRMLSVASGERTFEPEALVPTDLNTVLAHVATTHATAARRRSIRLRVARTSCTAISNARQLETLIGNLVANAVKYTARGGAVLVGCRRRDAHVDIEVIDNGPGIAKDQVDTMFSAFRQGEHSSDGLGLGLWIVQKTAASLGITLSVRSIKGAGTRFVLRMPATPGTRAPAPAPA</sequence>
<dbReference type="HOGENOM" id="CLU_000445_114_44_6"/>
<dbReference type="PROSITE" id="PS50109">
    <property type="entry name" value="HIS_KIN"/>
    <property type="match status" value="1"/>
</dbReference>
<dbReference type="Gene3D" id="3.30.565.10">
    <property type="entry name" value="Histidine kinase-like ATPase, C-terminal domain"/>
    <property type="match status" value="1"/>
</dbReference>
<dbReference type="InterPro" id="IPR036097">
    <property type="entry name" value="HisK_dim/P_sf"/>
</dbReference>
<dbReference type="SUPFAM" id="SSF47384">
    <property type="entry name" value="Homodimeric domain of signal transducing histidine kinase"/>
    <property type="match status" value="1"/>
</dbReference>
<dbReference type="InterPro" id="IPR004358">
    <property type="entry name" value="Sig_transdc_His_kin-like_C"/>
</dbReference>